<sequence>MSYRKKVTMKQVSFKSHVINTEEYDVSEHRRFLELCHEIDTSLSPGSQYVVRCLGYAIKSDGEECNLVCGPRTKIPKHGKKVSVFQQRVVRCVEETVVRFDQLITKAAKNIIWMCDSKLCSDMWRASDHFNEKGYFLDVGTDGIYVDSNFNFKIGGLEHIKRLHETQKPFGDVIESCLTPLTSMSLQAFYTQRLVHVINNWRSKREFHDPYSKDGGKLFPVEKNRFHEELKEFLHTIHRGRLKPDDPDDLDEIPYEYLKYELELRLNDYFNFASMDIDTEEFNSLKEITPFAAYNNGDGPLCTMPDLFFEAILDVQEHARLWNKKLSWQQLKTAILDKAVCMIIPEIDKEVLYMMQCSRDDPRVNRWHDRPFTSREEDRILWDVIQKVCNLVAPDDDVEDEIFYYTTLEERRSMDDFYDSEDQ</sequence>
<name>A0A1I7Y7Q6_9BILA</name>
<protein>
    <submittedName>
        <fullName evidence="2">Ankyrin repeat protein</fullName>
    </submittedName>
</protein>
<proteinExistence type="predicted"/>
<keyword evidence="1" id="KW-1185">Reference proteome</keyword>
<evidence type="ECO:0000313" key="2">
    <source>
        <dbReference type="WBParaSite" id="L893_g13599.t3"/>
    </source>
</evidence>
<reference evidence="2" key="1">
    <citation type="submission" date="2016-11" db="UniProtKB">
        <authorList>
            <consortium name="WormBaseParasite"/>
        </authorList>
    </citation>
    <scope>IDENTIFICATION</scope>
</reference>
<evidence type="ECO:0000313" key="1">
    <source>
        <dbReference type="Proteomes" id="UP000095287"/>
    </source>
</evidence>
<dbReference type="WBParaSite" id="L893_g13599.t3">
    <property type="protein sequence ID" value="L893_g13599.t3"/>
    <property type="gene ID" value="L893_g13599"/>
</dbReference>
<organism evidence="1 2">
    <name type="scientific">Steinernema glaseri</name>
    <dbReference type="NCBI Taxonomy" id="37863"/>
    <lineage>
        <taxon>Eukaryota</taxon>
        <taxon>Metazoa</taxon>
        <taxon>Ecdysozoa</taxon>
        <taxon>Nematoda</taxon>
        <taxon>Chromadorea</taxon>
        <taxon>Rhabditida</taxon>
        <taxon>Tylenchina</taxon>
        <taxon>Panagrolaimomorpha</taxon>
        <taxon>Strongyloidoidea</taxon>
        <taxon>Steinernematidae</taxon>
        <taxon>Steinernema</taxon>
    </lineage>
</organism>
<accession>A0A1I7Y7Q6</accession>
<dbReference type="AlphaFoldDB" id="A0A1I7Y7Q6"/>
<dbReference type="Proteomes" id="UP000095287">
    <property type="component" value="Unplaced"/>
</dbReference>